<feature type="non-terminal residue" evidence="3">
    <location>
        <position position="1"/>
    </location>
</feature>
<evidence type="ECO:0000259" key="2">
    <source>
        <dbReference type="Pfam" id="PF22936"/>
    </source>
</evidence>
<reference evidence="3" key="1">
    <citation type="journal article" date="2019" name="Sci. Rep.">
        <title>Draft genome of Tanacetum cinerariifolium, the natural source of mosquito coil.</title>
        <authorList>
            <person name="Yamashiro T."/>
            <person name="Shiraishi A."/>
            <person name="Satake H."/>
            <person name="Nakayama K."/>
        </authorList>
    </citation>
    <scope>NUCLEOTIDE SEQUENCE</scope>
</reference>
<sequence length="444" mass="50745">RRVQKETTRSQKYAYESPSHRHGGHRPHGGSMRPSYRPAGHRPHGPSMNPRRPNMNGARPYKSFFNQAPSYETRPFLKSSALRIQYRAPWVPTVNRNNPPVRDDQNINPSVSETVASPITPKPFIKFVKPKDSQSKSKTGKTESPKKPPVKYAKQYRKPNKKPNVRGNQKNWNNLKSHQLGLNFVMKKKACFNYGDFNHLAYDCRKRAHSYANRPFHRTSAVKSPHRAPWVPTVNMNFPPVNRKFSTGSRNFPSANIKFSTASRKFPTGSTKCSTADMGMKGKAVKPSACWFWKPSQNLSNKGLNNNSVSVMFKKYTYIDTQGKIKSDSGCSRHMTCHISYLSDFEPFDGGYVYFGQGGCKITRKRTIKTSKLEFENVYFVKDLKYNLFSVLQICDNKNSVMFTDSECIVLGRDFKLLDDVNILLGTPRQHNMYSIDLNNIVPH</sequence>
<dbReference type="InterPro" id="IPR054722">
    <property type="entry name" value="PolX-like_BBD"/>
</dbReference>
<dbReference type="AlphaFoldDB" id="A0A699KVK1"/>
<evidence type="ECO:0000313" key="3">
    <source>
        <dbReference type="EMBL" id="GFB13673.1"/>
    </source>
</evidence>
<dbReference type="EMBL" id="BKCJ010560038">
    <property type="protein sequence ID" value="GFB13673.1"/>
    <property type="molecule type" value="Genomic_DNA"/>
</dbReference>
<feature type="region of interest" description="Disordered" evidence="1">
    <location>
        <begin position="93"/>
        <end position="172"/>
    </location>
</feature>
<feature type="domain" description="Retrovirus-related Pol polyprotein from transposon TNT 1-94-like beta-barrel" evidence="2">
    <location>
        <begin position="328"/>
        <end position="397"/>
    </location>
</feature>
<dbReference type="Pfam" id="PF22936">
    <property type="entry name" value="Pol_BBD"/>
    <property type="match status" value="1"/>
</dbReference>
<gene>
    <name evidence="3" type="ORF">Tci_685644</name>
</gene>
<name>A0A699KVK1_TANCI</name>
<comment type="caution">
    <text evidence="3">The sequence shown here is derived from an EMBL/GenBank/DDBJ whole genome shotgun (WGS) entry which is preliminary data.</text>
</comment>
<evidence type="ECO:0000256" key="1">
    <source>
        <dbReference type="SAM" id="MobiDB-lite"/>
    </source>
</evidence>
<feature type="compositionally biased region" description="Polar residues" evidence="1">
    <location>
        <begin position="106"/>
        <end position="117"/>
    </location>
</feature>
<feature type="compositionally biased region" description="Basic and acidic residues" evidence="1">
    <location>
        <begin position="129"/>
        <end position="146"/>
    </location>
</feature>
<proteinExistence type="predicted"/>
<organism evidence="3">
    <name type="scientific">Tanacetum cinerariifolium</name>
    <name type="common">Dalmatian daisy</name>
    <name type="synonym">Chrysanthemum cinerariifolium</name>
    <dbReference type="NCBI Taxonomy" id="118510"/>
    <lineage>
        <taxon>Eukaryota</taxon>
        <taxon>Viridiplantae</taxon>
        <taxon>Streptophyta</taxon>
        <taxon>Embryophyta</taxon>
        <taxon>Tracheophyta</taxon>
        <taxon>Spermatophyta</taxon>
        <taxon>Magnoliopsida</taxon>
        <taxon>eudicotyledons</taxon>
        <taxon>Gunneridae</taxon>
        <taxon>Pentapetalae</taxon>
        <taxon>asterids</taxon>
        <taxon>campanulids</taxon>
        <taxon>Asterales</taxon>
        <taxon>Asteraceae</taxon>
        <taxon>Asteroideae</taxon>
        <taxon>Anthemideae</taxon>
        <taxon>Anthemidinae</taxon>
        <taxon>Tanacetum</taxon>
    </lineage>
</organism>
<protein>
    <submittedName>
        <fullName evidence="3">Ribonuclease H-like domain-containing protein</fullName>
    </submittedName>
</protein>
<feature type="region of interest" description="Disordered" evidence="1">
    <location>
        <begin position="1"/>
        <end position="68"/>
    </location>
</feature>
<accession>A0A699KVK1</accession>
<feature type="compositionally biased region" description="Basic residues" evidence="1">
    <location>
        <begin position="154"/>
        <end position="164"/>
    </location>
</feature>